<keyword evidence="4" id="KW-0560">Oxidoreductase</keyword>
<dbReference type="InterPro" id="IPR036188">
    <property type="entry name" value="FAD/NAD-bd_sf"/>
</dbReference>
<dbReference type="SUPFAM" id="SSF51905">
    <property type="entry name" value="FAD/NAD(P)-binding domain"/>
    <property type="match status" value="1"/>
</dbReference>
<dbReference type="eggNOG" id="KOG3855">
    <property type="taxonomic scope" value="Eukaryota"/>
</dbReference>
<evidence type="ECO:0000256" key="3">
    <source>
        <dbReference type="ARBA" id="ARBA00022827"/>
    </source>
</evidence>
<proteinExistence type="predicted"/>
<dbReference type="Pfam" id="PF01494">
    <property type="entry name" value="FAD_binding_3"/>
    <property type="match status" value="1"/>
</dbReference>
<dbReference type="PANTHER" id="PTHR43004">
    <property type="entry name" value="TRK SYSTEM POTASSIUM UPTAKE PROTEIN"/>
    <property type="match status" value="1"/>
</dbReference>
<evidence type="ECO:0000313" key="6">
    <source>
        <dbReference type="EMBL" id="EHK17937.1"/>
    </source>
</evidence>
<feature type="domain" description="FAD-binding" evidence="5">
    <location>
        <begin position="6"/>
        <end position="373"/>
    </location>
</feature>
<dbReference type="Gene3D" id="3.50.50.60">
    <property type="entry name" value="FAD/NAD(P)-binding domain"/>
    <property type="match status" value="1"/>
</dbReference>
<sequence length="596" mass="66622">MSDEIEVPVLIVGGGGCGLTLSCFLSDYGIDHVLVEKHLSTSILPKAHYLNQRTMEILRAHNMVDEILHKTCPPRYMSQVAWQTSLGGDGPTDRKIIHKMECFGGHRGTEFAESYKRDAPLRSGNLPLLRLEPIFRSLAERRNPGKIFFGTNMVDFIDEGTSVKVKTTDTEGKEIIYRCRYLIGADGGRTIGSKLGVEMEGPRNITDMVSVHFGADLSEYWDERYFACHFINGECGTVFESGAIVPMGPSWGKESEEWVFHFGFAMDDDKRHDESALLPRIRQLLKIPDLAIKVHKISHWNIERVLADKYRVGRVFLAGDAGNRRPPTTGLGLNTAIEDSLNIAWKLSLVLGGQAGPGILDSYESERRLVGRVNCDWGLFTFSNSSVINTAVGLMPGQPDVNRLRFQMLFEDSDRGLSFKAQVGRIIDTQAIEFQAHGIELGFRYTSGFLIHDGSVPSNRDPLGLKYYPTTQPGHRLPHTWLEKDKELISTHDLVRGPVAFAVITDGEGHAWIGAAKRLAESLGIRVSGVQIGDKCPYRDYEERWQLLSGLQPGGAILVRPDNMIAWRSTWGSMKNGEELELAMRGLLWLEEHQKT</sequence>
<dbReference type="RefSeq" id="XP_013952138.1">
    <property type="nucleotide sequence ID" value="XM_014096663.1"/>
</dbReference>
<dbReference type="Gene3D" id="3.40.30.120">
    <property type="match status" value="1"/>
</dbReference>
<evidence type="ECO:0000256" key="2">
    <source>
        <dbReference type="ARBA" id="ARBA00022630"/>
    </source>
</evidence>
<keyword evidence="7" id="KW-1185">Reference proteome</keyword>
<protein>
    <recommendedName>
        <fullName evidence="5">FAD-binding domain-containing protein</fullName>
    </recommendedName>
</protein>
<dbReference type="GeneID" id="25795771"/>
<dbReference type="InterPro" id="IPR002938">
    <property type="entry name" value="FAD-bd"/>
</dbReference>
<gene>
    <name evidence="6" type="ORF">TRIVIDRAFT_57842</name>
</gene>
<keyword evidence="3" id="KW-0274">FAD</keyword>
<dbReference type="HOGENOM" id="CLU_009665_14_0_1"/>
<dbReference type="OrthoDB" id="2690153at2759"/>
<dbReference type="PANTHER" id="PTHR43004:SF19">
    <property type="entry name" value="BINDING MONOOXYGENASE, PUTATIVE (JCVI)-RELATED"/>
    <property type="match status" value="1"/>
</dbReference>
<dbReference type="Gene3D" id="3.30.9.10">
    <property type="entry name" value="D-Amino Acid Oxidase, subunit A, domain 2"/>
    <property type="match status" value="1"/>
</dbReference>
<dbReference type="InParanoid" id="G9N592"/>
<dbReference type="OMA" id="ADLSEYW"/>
<dbReference type="GO" id="GO:0016709">
    <property type="term" value="F:oxidoreductase activity, acting on paired donors, with incorporation or reduction of molecular oxygen, NAD(P)H as one donor, and incorporation of one atom of oxygen"/>
    <property type="evidence" value="ECO:0007669"/>
    <property type="project" value="UniProtKB-ARBA"/>
</dbReference>
<name>G9N592_HYPVG</name>
<dbReference type="InterPro" id="IPR050641">
    <property type="entry name" value="RIFMO-like"/>
</dbReference>
<comment type="caution">
    <text evidence="6">The sequence shown here is derived from an EMBL/GenBank/DDBJ whole genome shotgun (WGS) entry which is preliminary data.</text>
</comment>
<evidence type="ECO:0000259" key="5">
    <source>
        <dbReference type="Pfam" id="PF01494"/>
    </source>
</evidence>
<dbReference type="STRING" id="413071.G9N592"/>
<dbReference type="AlphaFoldDB" id="G9N592"/>
<reference evidence="6 7" key="1">
    <citation type="journal article" date="2011" name="Genome Biol.">
        <title>Comparative genome sequence analysis underscores mycoparasitism as the ancestral life style of Trichoderma.</title>
        <authorList>
            <person name="Kubicek C.P."/>
            <person name="Herrera-Estrella A."/>
            <person name="Seidl-Seiboth V."/>
            <person name="Martinez D.A."/>
            <person name="Druzhinina I.S."/>
            <person name="Thon M."/>
            <person name="Zeilinger S."/>
            <person name="Casas-Flores S."/>
            <person name="Horwitz B.A."/>
            <person name="Mukherjee P.K."/>
            <person name="Mukherjee M."/>
            <person name="Kredics L."/>
            <person name="Alcaraz L.D."/>
            <person name="Aerts A."/>
            <person name="Antal Z."/>
            <person name="Atanasova L."/>
            <person name="Cervantes-Badillo M.G."/>
            <person name="Challacombe J."/>
            <person name="Chertkov O."/>
            <person name="McCluskey K."/>
            <person name="Coulpier F."/>
            <person name="Deshpande N."/>
            <person name="von Doehren H."/>
            <person name="Ebbole D.J."/>
            <person name="Esquivel-Naranjo E.U."/>
            <person name="Fekete E."/>
            <person name="Flipphi M."/>
            <person name="Glaser F."/>
            <person name="Gomez-Rodriguez E.Y."/>
            <person name="Gruber S."/>
            <person name="Han C."/>
            <person name="Henrissat B."/>
            <person name="Hermosa R."/>
            <person name="Hernandez-Onate M."/>
            <person name="Karaffa L."/>
            <person name="Kosti I."/>
            <person name="Le Crom S."/>
            <person name="Lindquist E."/>
            <person name="Lucas S."/>
            <person name="Luebeck M."/>
            <person name="Luebeck P.S."/>
            <person name="Margeot A."/>
            <person name="Metz B."/>
            <person name="Misra M."/>
            <person name="Nevalainen H."/>
            <person name="Omann M."/>
            <person name="Packer N."/>
            <person name="Perrone G."/>
            <person name="Uresti-Rivera E.E."/>
            <person name="Salamov A."/>
            <person name="Schmoll M."/>
            <person name="Seiboth B."/>
            <person name="Shapiro H."/>
            <person name="Sukno S."/>
            <person name="Tamayo-Ramos J.A."/>
            <person name="Tisch D."/>
            <person name="Wiest A."/>
            <person name="Wilkinson H.H."/>
            <person name="Zhang M."/>
            <person name="Coutinho P.M."/>
            <person name="Kenerley C.M."/>
            <person name="Monte E."/>
            <person name="Baker S.E."/>
            <person name="Grigoriev I.V."/>
        </authorList>
    </citation>
    <scope>NUCLEOTIDE SEQUENCE [LARGE SCALE GENOMIC DNA]</scope>
    <source>
        <strain evidence="7">Gv29-8 / FGSC 10586</strain>
    </source>
</reference>
<accession>G9N592</accession>
<comment type="cofactor">
    <cofactor evidence="1">
        <name>FAD</name>
        <dbReference type="ChEBI" id="CHEBI:57692"/>
    </cofactor>
</comment>
<evidence type="ECO:0000256" key="4">
    <source>
        <dbReference type="ARBA" id="ARBA00023002"/>
    </source>
</evidence>
<keyword evidence="2" id="KW-0285">Flavoprotein</keyword>
<dbReference type="Pfam" id="PF21274">
    <property type="entry name" value="Rng_hyd_C"/>
    <property type="match status" value="1"/>
</dbReference>
<evidence type="ECO:0000313" key="7">
    <source>
        <dbReference type="Proteomes" id="UP000007115"/>
    </source>
</evidence>
<dbReference type="GO" id="GO:0071949">
    <property type="term" value="F:FAD binding"/>
    <property type="evidence" value="ECO:0007669"/>
    <property type="project" value="InterPro"/>
</dbReference>
<dbReference type="EMBL" id="ABDF02000087">
    <property type="protein sequence ID" value="EHK17937.1"/>
    <property type="molecule type" value="Genomic_DNA"/>
</dbReference>
<dbReference type="PRINTS" id="PR00420">
    <property type="entry name" value="RNGMNOXGNASE"/>
</dbReference>
<dbReference type="Proteomes" id="UP000007115">
    <property type="component" value="Unassembled WGS sequence"/>
</dbReference>
<dbReference type="VEuPathDB" id="FungiDB:TRIVIDRAFT_57842"/>
<organism evidence="6 7">
    <name type="scientific">Hypocrea virens (strain Gv29-8 / FGSC 10586)</name>
    <name type="common">Gliocladium virens</name>
    <name type="synonym">Trichoderma virens</name>
    <dbReference type="NCBI Taxonomy" id="413071"/>
    <lineage>
        <taxon>Eukaryota</taxon>
        <taxon>Fungi</taxon>
        <taxon>Dikarya</taxon>
        <taxon>Ascomycota</taxon>
        <taxon>Pezizomycotina</taxon>
        <taxon>Sordariomycetes</taxon>
        <taxon>Hypocreomycetidae</taxon>
        <taxon>Hypocreales</taxon>
        <taxon>Hypocreaceae</taxon>
        <taxon>Trichoderma</taxon>
    </lineage>
</organism>
<evidence type="ECO:0000256" key="1">
    <source>
        <dbReference type="ARBA" id="ARBA00001974"/>
    </source>
</evidence>